<sequence length="236" mass="24912">MTMGGTKEVATMVMVVTDGETAAMGVRLISRAAVTITVTAGTPDEELSIAVTVLAALMVISGSMTHGNADNYRGIDDGSGGWAGEVSGHDYDRGGSSVHYDHNAASGLSHSSEQSTVDFADYHGTHVHTDERHIKNDKCNYEYTKADIQGRSGALGAEKTTQSDAHHAADYTNASDGGHHGSFTAHKDFESSAYHDFDTKAVNGHSHNGSFSAITISENSGQNSSSNETFSTQTRH</sequence>
<feature type="compositionally biased region" description="Low complexity" evidence="1">
    <location>
        <begin position="217"/>
        <end position="228"/>
    </location>
</feature>
<gene>
    <name evidence="2" type="ORF">IWQ60_007584</name>
</gene>
<protein>
    <submittedName>
        <fullName evidence="2">Uncharacterized protein</fullName>
    </submittedName>
</protein>
<evidence type="ECO:0000313" key="2">
    <source>
        <dbReference type="EMBL" id="KAJ1918128.1"/>
    </source>
</evidence>
<feature type="region of interest" description="Disordered" evidence="1">
    <location>
        <begin position="154"/>
        <end position="176"/>
    </location>
</feature>
<keyword evidence="3" id="KW-1185">Reference proteome</keyword>
<dbReference type="EMBL" id="JANBPT010000515">
    <property type="protein sequence ID" value="KAJ1918128.1"/>
    <property type="molecule type" value="Genomic_DNA"/>
</dbReference>
<name>A0A9W8A0D1_9FUNG</name>
<comment type="caution">
    <text evidence="2">The sequence shown here is derived from an EMBL/GenBank/DDBJ whole genome shotgun (WGS) entry which is preliminary data.</text>
</comment>
<proteinExistence type="predicted"/>
<evidence type="ECO:0000256" key="1">
    <source>
        <dbReference type="SAM" id="MobiDB-lite"/>
    </source>
</evidence>
<accession>A0A9W8A0D1</accession>
<organism evidence="2 3">
    <name type="scientific">Tieghemiomyces parasiticus</name>
    <dbReference type="NCBI Taxonomy" id="78921"/>
    <lineage>
        <taxon>Eukaryota</taxon>
        <taxon>Fungi</taxon>
        <taxon>Fungi incertae sedis</taxon>
        <taxon>Zoopagomycota</taxon>
        <taxon>Kickxellomycotina</taxon>
        <taxon>Dimargaritomycetes</taxon>
        <taxon>Dimargaritales</taxon>
        <taxon>Dimargaritaceae</taxon>
        <taxon>Tieghemiomyces</taxon>
    </lineage>
</organism>
<feature type="region of interest" description="Disordered" evidence="1">
    <location>
        <begin position="212"/>
        <end position="236"/>
    </location>
</feature>
<dbReference type="Proteomes" id="UP001150569">
    <property type="component" value="Unassembled WGS sequence"/>
</dbReference>
<evidence type="ECO:0000313" key="3">
    <source>
        <dbReference type="Proteomes" id="UP001150569"/>
    </source>
</evidence>
<reference evidence="2" key="1">
    <citation type="submission" date="2022-07" db="EMBL/GenBank/DDBJ databases">
        <title>Phylogenomic reconstructions and comparative analyses of Kickxellomycotina fungi.</title>
        <authorList>
            <person name="Reynolds N.K."/>
            <person name="Stajich J.E."/>
            <person name="Barry K."/>
            <person name="Grigoriev I.V."/>
            <person name="Crous P."/>
            <person name="Smith M.E."/>
        </authorList>
    </citation>
    <scope>NUCLEOTIDE SEQUENCE</scope>
    <source>
        <strain evidence="2">RSA 861</strain>
    </source>
</reference>
<dbReference type="AlphaFoldDB" id="A0A9W8A0D1"/>